<evidence type="ECO:0000256" key="4">
    <source>
        <dbReference type="ARBA" id="ARBA00022723"/>
    </source>
</evidence>
<dbReference type="InterPro" id="IPR041643">
    <property type="entry name" value="Znf_ZIC"/>
</dbReference>
<dbReference type="InterPro" id="IPR056436">
    <property type="entry name" value="Znf-C2H2_ZIC1-5/GLI1-3-like"/>
</dbReference>
<dbReference type="SUPFAM" id="SSF57667">
    <property type="entry name" value="beta-beta-alpha zinc fingers"/>
    <property type="match status" value="2"/>
</dbReference>
<dbReference type="GO" id="GO:0008270">
    <property type="term" value="F:zinc ion binding"/>
    <property type="evidence" value="ECO:0007669"/>
    <property type="project" value="UniProtKB-KW"/>
</dbReference>
<dbReference type="InterPro" id="IPR036236">
    <property type="entry name" value="Znf_C2H2_sf"/>
</dbReference>
<feature type="domain" description="C2H2-type" evidence="12">
    <location>
        <begin position="201"/>
        <end position="228"/>
    </location>
</feature>
<feature type="compositionally biased region" description="Polar residues" evidence="11">
    <location>
        <begin position="53"/>
        <end position="62"/>
    </location>
</feature>
<evidence type="ECO:0000313" key="15">
    <source>
        <dbReference type="EMBL" id="CAF4082458.1"/>
    </source>
</evidence>
<proteinExistence type="inferred from homology"/>
<evidence type="ECO:0000256" key="1">
    <source>
        <dbReference type="ARBA" id="ARBA00004123"/>
    </source>
</evidence>
<keyword evidence="8" id="KW-0238">DNA-binding</keyword>
<dbReference type="PANTHER" id="PTHR45718:SF4">
    <property type="entry name" value="TRANSCRIPTIONAL ACTIVATOR CUBITUS INTERRUPTUS"/>
    <property type="match status" value="1"/>
</dbReference>
<evidence type="ECO:0000256" key="11">
    <source>
        <dbReference type="SAM" id="MobiDB-lite"/>
    </source>
</evidence>
<keyword evidence="6 10" id="KW-0863">Zinc-finger</keyword>
<dbReference type="AlphaFoldDB" id="A0A819U8R6"/>
<evidence type="ECO:0000256" key="9">
    <source>
        <dbReference type="ARBA" id="ARBA00023242"/>
    </source>
</evidence>
<dbReference type="Pfam" id="PF18366">
    <property type="entry name" value="zf_ZIC"/>
    <property type="match status" value="1"/>
</dbReference>
<keyword evidence="9" id="KW-0539">Nucleus</keyword>
<evidence type="ECO:0000256" key="10">
    <source>
        <dbReference type="PROSITE-ProRule" id="PRU00042"/>
    </source>
</evidence>
<feature type="domain" description="C2H2-type" evidence="12">
    <location>
        <begin position="229"/>
        <end position="258"/>
    </location>
</feature>
<keyword evidence="17" id="KW-1185">Reference proteome</keyword>
<dbReference type="PANTHER" id="PTHR45718">
    <property type="entry name" value="TRANSCRIPTIONAL ACTIVATOR CUBITUS INTERRUPTUS"/>
    <property type="match status" value="1"/>
</dbReference>
<feature type="domain" description="C2H2-type" evidence="12">
    <location>
        <begin position="259"/>
        <end position="286"/>
    </location>
</feature>
<dbReference type="Pfam" id="PF00096">
    <property type="entry name" value="zf-C2H2"/>
    <property type="match status" value="1"/>
</dbReference>
<keyword evidence="4" id="KW-0479">Metal-binding</keyword>
<evidence type="ECO:0000313" key="17">
    <source>
        <dbReference type="Proteomes" id="UP000663866"/>
    </source>
</evidence>
<dbReference type="GO" id="GO:0005634">
    <property type="term" value="C:nucleus"/>
    <property type="evidence" value="ECO:0007669"/>
    <property type="project" value="UniProtKB-SubCell"/>
</dbReference>
<organism evidence="16 17">
    <name type="scientific">Rotaria magnacalcarata</name>
    <dbReference type="NCBI Taxonomy" id="392030"/>
    <lineage>
        <taxon>Eukaryota</taxon>
        <taxon>Metazoa</taxon>
        <taxon>Spiralia</taxon>
        <taxon>Gnathifera</taxon>
        <taxon>Rotifera</taxon>
        <taxon>Eurotatoria</taxon>
        <taxon>Bdelloidea</taxon>
        <taxon>Philodinida</taxon>
        <taxon>Philodinidae</taxon>
        <taxon>Rotaria</taxon>
    </lineage>
</organism>
<dbReference type="Proteomes" id="UP000663866">
    <property type="component" value="Unassembled WGS sequence"/>
</dbReference>
<dbReference type="GO" id="GO:0000978">
    <property type="term" value="F:RNA polymerase II cis-regulatory region sequence-specific DNA binding"/>
    <property type="evidence" value="ECO:0007669"/>
    <property type="project" value="TreeGrafter"/>
</dbReference>
<feature type="non-terminal residue" evidence="16">
    <location>
        <position position="297"/>
    </location>
</feature>
<dbReference type="SMART" id="SM00355">
    <property type="entry name" value="ZnF_C2H2"/>
    <property type="match status" value="4"/>
</dbReference>
<evidence type="ECO:0000256" key="2">
    <source>
        <dbReference type="ARBA" id="ARBA00010831"/>
    </source>
</evidence>
<dbReference type="EMBL" id="CAJOBI010007315">
    <property type="protein sequence ID" value="CAF4082458.1"/>
    <property type="molecule type" value="Genomic_DNA"/>
</dbReference>
<evidence type="ECO:0000313" key="14">
    <source>
        <dbReference type="EMBL" id="CAF4060825.1"/>
    </source>
</evidence>
<evidence type="ECO:0000256" key="7">
    <source>
        <dbReference type="ARBA" id="ARBA00022833"/>
    </source>
</evidence>
<reference evidence="16" key="1">
    <citation type="submission" date="2021-02" db="EMBL/GenBank/DDBJ databases">
        <authorList>
            <person name="Nowell W R."/>
        </authorList>
    </citation>
    <scope>NUCLEOTIDE SEQUENCE</scope>
</reference>
<dbReference type="Proteomes" id="UP000681720">
    <property type="component" value="Unassembled WGS sequence"/>
</dbReference>
<dbReference type="InterPro" id="IPR013087">
    <property type="entry name" value="Znf_C2H2_type"/>
</dbReference>
<evidence type="ECO:0000313" key="13">
    <source>
        <dbReference type="EMBL" id="CAF3898818.1"/>
    </source>
</evidence>
<dbReference type="Proteomes" id="UP000681967">
    <property type="component" value="Unassembled WGS sequence"/>
</dbReference>
<comment type="caution">
    <text evidence="16">The sequence shown here is derived from an EMBL/GenBank/DDBJ whole genome shotgun (WGS) entry which is preliminary data.</text>
</comment>
<keyword evidence="5" id="KW-0677">Repeat</keyword>
<evidence type="ECO:0000256" key="3">
    <source>
        <dbReference type="ARBA" id="ARBA00022473"/>
    </source>
</evidence>
<gene>
    <name evidence="13" type="ORF">BYL167_LOCUS8355</name>
    <name evidence="14" type="ORF">GIL414_LOCUS14956</name>
    <name evidence="16" type="ORF">OVN521_LOCUS20181</name>
    <name evidence="15" type="ORF">SMN809_LOCUS16386</name>
</gene>
<dbReference type="Gene3D" id="3.30.160.60">
    <property type="entry name" value="Classic Zinc Finger"/>
    <property type="match status" value="3"/>
</dbReference>
<dbReference type="EMBL" id="CAJOBJ010006451">
    <property type="protein sequence ID" value="CAF4060825.1"/>
    <property type="molecule type" value="Genomic_DNA"/>
</dbReference>
<comment type="subcellular location">
    <subcellularLocation>
        <location evidence="1">Nucleus</location>
    </subcellularLocation>
</comment>
<dbReference type="PROSITE" id="PS50157">
    <property type="entry name" value="ZINC_FINGER_C2H2_2"/>
    <property type="match status" value="3"/>
</dbReference>
<feature type="compositionally biased region" description="Low complexity" evidence="11">
    <location>
        <begin position="18"/>
        <end position="48"/>
    </location>
</feature>
<dbReference type="Pfam" id="PF23561">
    <property type="entry name" value="zf-C2H2_15"/>
    <property type="match status" value="1"/>
</dbReference>
<accession>A0A819U8R6</accession>
<evidence type="ECO:0000256" key="5">
    <source>
        <dbReference type="ARBA" id="ARBA00022737"/>
    </source>
</evidence>
<dbReference type="FunFam" id="3.30.160.60:FF:000035">
    <property type="entry name" value="Zinc finger protein ZIC 1"/>
    <property type="match status" value="1"/>
</dbReference>
<evidence type="ECO:0000256" key="8">
    <source>
        <dbReference type="ARBA" id="ARBA00023125"/>
    </source>
</evidence>
<dbReference type="FunFam" id="3.30.160.60:FF:001330">
    <property type="entry name" value="Zinc finger protein ZIC 4"/>
    <property type="match status" value="1"/>
</dbReference>
<name>A0A819U8R6_9BILA</name>
<keyword evidence="7" id="KW-0862">Zinc</keyword>
<dbReference type="PROSITE" id="PS00028">
    <property type="entry name" value="ZINC_FINGER_C2H2_1"/>
    <property type="match status" value="2"/>
</dbReference>
<dbReference type="EMBL" id="CAJOBG010003940">
    <property type="protein sequence ID" value="CAF4087922.1"/>
    <property type="molecule type" value="Genomic_DNA"/>
</dbReference>
<dbReference type="InterPro" id="IPR043359">
    <property type="entry name" value="GLI-like"/>
</dbReference>
<evidence type="ECO:0000313" key="16">
    <source>
        <dbReference type="EMBL" id="CAF4087922.1"/>
    </source>
</evidence>
<dbReference type="GO" id="GO:0000981">
    <property type="term" value="F:DNA-binding transcription factor activity, RNA polymerase II-specific"/>
    <property type="evidence" value="ECO:0007669"/>
    <property type="project" value="TreeGrafter"/>
</dbReference>
<comment type="similarity">
    <text evidence="2">Belongs to the GLI C2H2-type zinc-finger protein family.</text>
</comment>
<dbReference type="FunFam" id="3.30.160.60:FF:000110">
    <property type="entry name" value="Zinc finger protein-like"/>
    <property type="match status" value="1"/>
</dbReference>
<sequence length="297" mass="33096">MFDPTSPSVDVTGGAGESTNNTTTSSYASPYAPVTYRPLTSTPSSSSLFHVPGSTSLNSLDDQQQRRTDFSSYPGTSPPFSTAQDPLAASSFMTYPMFDPEQYANTQYYSRYVTAGSHMDPATQTAFLPYFHPSYRQGLGTTCNVANIPNGKSDNYVCKWIDPDSHRICNRAFAYMPDIVTHLTVEHVGGPEQSAHTCLWLDCPRLGRAFKAKYKLVNHIRVHTGEKPFACPFARCGKVFARSENLKIHKRTHTGERPFSCQFCERSFANSSDRKKHQHVHTSDKPYNCRVSGCDKT</sequence>
<dbReference type="EMBL" id="CAJOBH010002286">
    <property type="protein sequence ID" value="CAF3898818.1"/>
    <property type="molecule type" value="Genomic_DNA"/>
</dbReference>
<protein>
    <recommendedName>
        <fullName evidence="12">C2H2-type domain-containing protein</fullName>
    </recommendedName>
</protein>
<feature type="compositionally biased region" description="Polar residues" evidence="11">
    <location>
        <begin position="70"/>
        <end position="81"/>
    </location>
</feature>
<evidence type="ECO:0000256" key="6">
    <source>
        <dbReference type="ARBA" id="ARBA00022771"/>
    </source>
</evidence>
<dbReference type="Proteomes" id="UP000676336">
    <property type="component" value="Unassembled WGS sequence"/>
</dbReference>
<evidence type="ECO:0000259" key="12">
    <source>
        <dbReference type="PROSITE" id="PS50157"/>
    </source>
</evidence>
<keyword evidence="3" id="KW-0217">Developmental protein</keyword>
<feature type="region of interest" description="Disordered" evidence="11">
    <location>
        <begin position="1"/>
        <end position="81"/>
    </location>
</feature>